<proteinExistence type="predicted"/>
<dbReference type="Proteomes" id="UP000187209">
    <property type="component" value="Unassembled WGS sequence"/>
</dbReference>
<evidence type="ECO:0000313" key="1">
    <source>
        <dbReference type="EMBL" id="OMJ80898.1"/>
    </source>
</evidence>
<sequence>MALISEDLPDYLKTPQSISCSRSVKLSKKLLKTPLTQGISIESPDFFRIPQVPVISTSHRKEYLSQEKCILERDLKKYQVTSSRGLNYCDFRQSKFDYDSVSLANRVGLFADHKPRLKLKGGFASCYQKSLSKGFGINRGEFTVEHVNPKILRIHTDKANNLKGIIEKTSHKRIVKTEFQVSPLRNQKKEISGFLRTRTPIKNQTRYLDDIEDFESRIQNSNISVEERRRIYCIK</sequence>
<dbReference type="AlphaFoldDB" id="A0A1R2BVT0"/>
<accession>A0A1R2BVT0</accession>
<name>A0A1R2BVT0_9CILI</name>
<comment type="caution">
    <text evidence="1">The sequence shown here is derived from an EMBL/GenBank/DDBJ whole genome shotgun (WGS) entry which is preliminary data.</text>
</comment>
<evidence type="ECO:0000313" key="2">
    <source>
        <dbReference type="Proteomes" id="UP000187209"/>
    </source>
</evidence>
<dbReference type="EMBL" id="MPUH01000403">
    <property type="protein sequence ID" value="OMJ80898.1"/>
    <property type="molecule type" value="Genomic_DNA"/>
</dbReference>
<protein>
    <submittedName>
        <fullName evidence="1">Uncharacterized protein</fullName>
    </submittedName>
</protein>
<reference evidence="1 2" key="1">
    <citation type="submission" date="2016-11" db="EMBL/GenBank/DDBJ databases">
        <title>The macronuclear genome of Stentor coeruleus: a giant cell with tiny introns.</title>
        <authorList>
            <person name="Slabodnick M."/>
            <person name="Ruby J.G."/>
            <person name="Reiff S.B."/>
            <person name="Swart E.C."/>
            <person name="Gosai S."/>
            <person name="Prabakaran S."/>
            <person name="Witkowska E."/>
            <person name="Larue G.E."/>
            <person name="Fisher S."/>
            <person name="Freeman R.M."/>
            <person name="Gunawardena J."/>
            <person name="Chu W."/>
            <person name="Stover N.A."/>
            <person name="Gregory B.D."/>
            <person name="Nowacki M."/>
            <person name="Derisi J."/>
            <person name="Roy S.W."/>
            <person name="Marshall W.F."/>
            <person name="Sood P."/>
        </authorList>
    </citation>
    <scope>NUCLEOTIDE SEQUENCE [LARGE SCALE GENOMIC DNA]</scope>
    <source>
        <strain evidence="1">WM001</strain>
    </source>
</reference>
<gene>
    <name evidence="1" type="ORF">SteCoe_18756</name>
</gene>
<keyword evidence="2" id="KW-1185">Reference proteome</keyword>
<organism evidence="1 2">
    <name type="scientific">Stentor coeruleus</name>
    <dbReference type="NCBI Taxonomy" id="5963"/>
    <lineage>
        <taxon>Eukaryota</taxon>
        <taxon>Sar</taxon>
        <taxon>Alveolata</taxon>
        <taxon>Ciliophora</taxon>
        <taxon>Postciliodesmatophora</taxon>
        <taxon>Heterotrichea</taxon>
        <taxon>Heterotrichida</taxon>
        <taxon>Stentoridae</taxon>
        <taxon>Stentor</taxon>
    </lineage>
</organism>